<dbReference type="Pfam" id="PF14534">
    <property type="entry name" value="DUF4440"/>
    <property type="match status" value="1"/>
</dbReference>
<evidence type="ECO:0000313" key="2">
    <source>
        <dbReference type="EMBL" id="MBM3096301.1"/>
    </source>
</evidence>
<feature type="domain" description="DUF4440" evidence="1">
    <location>
        <begin position="14"/>
        <end position="116"/>
    </location>
</feature>
<dbReference type="EMBL" id="WXFA01000088">
    <property type="protein sequence ID" value="MBM3096301.1"/>
    <property type="molecule type" value="Genomic_DNA"/>
</dbReference>
<organism evidence="2 3">
    <name type="scientific">Ensifer canadensis</name>
    <dbReference type="NCBI Taxonomy" id="555315"/>
    <lineage>
        <taxon>Bacteria</taxon>
        <taxon>Pseudomonadati</taxon>
        <taxon>Pseudomonadota</taxon>
        <taxon>Alphaproteobacteria</taxon>
        <taxon>Hyphomicrobiales</taxon>
        <taxon>Rhizobiaceae</taxon>
        <taxon>Sinorhizobium/Ensifer group</taxon>
        <taxon>Ensifer</taxon>
    </lineage>
</organism>
<keyword evidence="3" id="KW-1185">Reference proteome</keyword>
<accession>A0AAW4FY90</accession>
<dbReference type="InterPro" id="IPR027843">
    <property type="entry name" value="DUF4440"/>
</dbReference>
<dbReference type="SUPFAM" id="SSF54427">
    <property type="entry name" value="NTF2-like"/>
    <property type="match status" value="1"/>
</dbReference>
<name>A0AAW4FY90_9HYPH</name>
<dbReference type="InterPro" id="IPR032710">
    <property type="entry name" value="NTF2-like_dom_sf"/>
</dbReference>
<proteinExistence type="predicted"/>
<sequence length="126" mass="14331">MSSADPNFAEIQFLEEALHRPSVRHSRIAIEALLAEDFVEFGASGRVYRRAEVINLLSQGEDESDSILRTSNYALAPISQNAVLLTYQSHLTYRDGSERSALRSSIWKHDGKKWQILFHQGTMQRP</sequence>
<evidence type="ECO:0000259" key="1">
    <source>
        <dbReference type="Pfam" id="PF14534"/>
    </source>
</evidence>
<dbReference type="Proteomes" id="UP000744980">
    <property type="component" value="Unassembled WGS sequence"/>
</dbReference>
<gene>
    <name evidence="2" type="ORF">GFB56_37295</name>
</gene>
<dbReference type="Gene3D" id="3.10.450.50">
    <property type="match status" value="1"/>
</dbReference>
<dbReference type="RefSeq" id="WP_057224865.1">
    <property type="nucleotide sequence ID" value="NZ_CP083373.1"/>
</dbReference>
<dbReference type="AlphaFoldDB" id="A0AAW4FY90"/>
<comment type="caution">
    <text evidence="2">The sequence shown here is derived from an EMBL/GenBank/DDBJ whole genome shotgun (WGS) entry which is preliminary data.</text>
</comment>
<evidence type="ECO:0000313" key="3">
    <source>
        <dbReference type="Proteomes" id="UP000744980"/>
    </source>
</evidence>
<protein>
    <submittedName>
        <fullName evidence="2">DUF4440 domain-containing protein</fullName>
    </submittedName>
</protein>
<reference evidence="2 3" key="1">
    <citation type="submission" date="2020-01" db="EMBL/GenBank/DDBJ databases">
        <title>Draft genome assembly of Ensifer adhaerens T173.</title>
        <authorList>
            <person name="Craig J.E."/>
            <person name="Stinchcombe J.R."/>
        </authorList>
    </citation>
    <scope>NUCLEOTIDE SEQUENCE [LARGE SCALE GENOMIC DNA]</scope>
    <source>
        <strain evidence="2 3">T173</strain>
    </source>
</reference>